<organism evidence="1">
    <name type="scientific">marine sediment metagenome</name>
    <dbReference type="NCBI Taxonomy" id="412755"/>
    <lineage>
        <taxon>unclassified sequences</taxon>
        <taxon>metagenomes</taxon>
        <taxon>ecological metagenomes</taxon>
    </lineage>
</organism>
<proteinExistence type="predicted"/>
<accession>X1BY18</accession>
<evidence type="ECO:0000313" key="1">
    <source>
        <dbReference type="EMBL" id="GAG85997.1"/>
    </source>
</evidence>
<gene>
    <name evidence="1" type="ORF">S01H4_22251</name>
</gene>
<dbReference type="EMBL" id="BART01010167">
    <property type="protein sequence ID" value="GAG85997.1"/>
    <property type="molecule type" value="Genomic_DNA"/>
</dbReference>
<protein>
    <submittedName>
        <fullName evidence="1">Uncharacterized protein</fullName>
    </submittedName>
</protein>
<comment type="caution">
    <text evidence="1">The sequence shown here is derived from an EMBL/GenBank/DDBJ whole genome shotgun (WGS) entry which is preliminary data.</text>
</comment>
<sequence length="65" mass="7484">MLINIIKVNTQIYIIDSNTDKSENEFKLKIKYEDLLGGTNQINCDYIKENNAISDFMGAYGDYII</sequence>
<dbReference type="AlphaFoldDB" id="X1BY18"/>
<reference evidence="1" key="1">
    <citation type="journal article" date="2014" name="Front. Microbiol.">
        <title>High frequency of phylogenetically diverse reductive dehalogenase-homologous genes in deep subseafloor sedimentary metagenomes.</title>
        <authorList>
            <person name="Kawai M."/>
            <person name="Futagami T."/>
            <person name="Toyoda A."/>
            <person name="Takaki Y."/>
            <person name="Nishi S."/>
            <person name="Hori S."/>
            <person name="Arai W."/>
            <person name="Tsubouchi T."/>
            <person name="Morono Y."/>
            <person name="Uchiyama I."/>
            <person name="Ito T."/>
            <person name="Fujiyama A."/>
            <person name="Inagaki F."/>
            <person name="Takami H."/>
        </authorList>
    </citation>
    <scope>NUCLEOTIDE SEQUENCE</scope>
    <source>
        <strain evidence="1">Expedition CK06-06</strain>
    </source>
</reference>
<name>X1BY18_9ZZZZ</name>